<gene>
    <name evidence="2" type="ORF">JCM16418_2916</name>
</gene>
<evidence type="ECO:0000256" key="1">
    <source>
        <dbReference type="SAM" id="MobiDB-lite"/>
    </source>
</evidence>
<name>W7Z2X8_9BACL</name>
<reference evidence="2 3" key="1">
    <citation type="journal article" date="2014" name="Genome Announc.">
        <title>Draft Genome Sequence of Paenibacillus pini JCM 16418T, Isolated from the Rhizosphere of Pine Tree.</title>
        <authorList>
            <person name="Yuki M."/>
            <person name="Oshima K."/>
            <person name="Suda W."/>
            <person name="Oshida Y."/>
            <person name="Kitamura K."/>
            <person name="Iida Y."/>
            <person name="Hattori M."/>
            <person name="Ohkuma M."/>
        </authorList>
    </citation>
    <scope>NUCLEOTIDE SEQUENCE [LARGE SCALE GENOMIC DNA]</scope>
    <source>
        <strain evidence="2 3">JCM 16418</strain>
    </source>
</reference>
<evidence type="ECO:0000313" key="3">
    <source>
        <dbReference type="Proteomes" id="UP000019364"/>
    </source>
</evidence>
<feature type="region of interest" description="Disordered" evidence="1">
    <location>
        <begin position="111"/>
        <end position="132"/>
    </location>
</feature>
<dbReference type="PROSITE" id="PS51257">
    <property type="entry name" value="PROKAR_LIPOPROTEIN"/>
    <property type="match status" value="1"/>
</dbReference>
<sequence>MINHIYKKWFIVFIAVILILGGCQRVSKQQDTEVIKEAQNTAIQYLKDEYKVDVTITSAKKMPTYVNSKINMRGHVIGHDEQEFTISVDYTNQETSNLGVNPELEKVLKEKGSYPNIKKNESSTKIQEEQHE</sequence>
<protein>
    <recommendedName>
        <fullName evidence="4">DUF1433 domain-containing protein</fullName>
    </recommendedName>
</protein>
<accession>W7Z2X8</accession>
<evidence type="ECO:0008006" key="4">
    <source>
        <dbReference type="Google" id="ProtNLM"/>
    </source>
</evidence>
<dbReference type="eggNOG" id="ENOG503064J">
    <property type="taxonomic scope" value="Bacteria"/>
</dbReference>
<organism evidence="2 3">
    <name type="scientific">Paenibacillus pini JCM 16418</name>
    <dbReference type="NCBI Taxonomy" id="1236976"/>
    <lineage>
        <taxon>Bacteria</taxon>
        <taxon>Bacillati</taxon>
        <taxon>Bacillota</taxon>
        <taxon>Bacilli</taxon>
        <taxon>Bacillales</taxon>
        <taxon>Paenibacillaceae</taxon>
        <taxon>Paenibacillus</taxon>
    </lineage>
</organism>
<comment type="caution">
    <text evidence="2">The sequence shown here is derived from an EMBL/GenBank/DDBJ whole genome shotgun (WGS) entry which is preliminary data.</text>
</comment>
<dbReference type="Proteomes" id="UP000019364">
    <property type="component" value="Unassembled WGS sequence"/>
</dbReference>
<keyword evidence="3" id="KW-1185">Reference proteome</keyword>
<evidence type="ECO:0000313" key="2">
    <source>
        <dbReference type="EMBL" id="GAF08809.1"/>
    </source>
</evidence>
<dbReference type="EMBL" id="BAVZ01000008">
    <property type="protein sequence ID" value="GAF08809.1"/>
    <property type="molecule type" value="Genomic_DNA"/>
</dbReference>
<dbReference type="AlphaFoldDB" id="W7Z2X8"/>
<proteinExistence type="predicted"/>